<dbReference type="Proteomes" id="UP001153269">
    <property type="component" value="Unassembled WGS sequence"/>
</dbReference>
<comment type="caution">
    <text evidence="1">The sequence shown here is derived from an EMBL/GenBank/DDBJ whole genome shotgun (WGS) entry which is preliminary data.</text>
</comment>
<keyword evidence="2" id="KW-1185">Reference proteome</keyword>
<sequence>MAIRNVSNVRVHAASRIAINQARVQATESWTSSSQGTGLKRLCHQISNLLKANRKERCQSEKGVRKSCHHSCPPLDAICTKDSSGREVAHHLNSLFPYSRGFSASSMRNPLPSPLPLLTHDVGIVDWQLSYIVSSGGHGY</sequence>
<organism evidence="1 2">
    <name type="scientific">Pleuronectes platessa</name>
    <name type="common">European plaice</name>
    <dbReference type="NCBI Taxonomy" id="8262"/>
    <lineage>
        <taxon>Eukaryota</taxon>
        <taxon>Metazoa</taxon>
        <taxon>Chordata</taxon>
        <taxon>Craniata</taxon>
        <taxon>Vertebrata</taxon>
        <taxon>Euteleostomi</taxon>
        <taxon>Actinopterygii</taxon>
        <taxon>Neopterygii</taxon>
        <taxon>Teleostei</taxon>
        <taxon>Neoteleostei</taxon>
        <taxon>Acanthomorphata</taxon>
        <taxon>Carangaria</taxon>
        <taxon>Pleuronectiformes</taxon>
        <taxon>Pleuronectoidei</taxon>
        <taxon>Pleuronectidae</taxon>
        <taxon>Pleuronectes</taxon>
    </lineage>
</organism>
<dbReference type="AlphaFoldDB" id="A0A9N7Z7R1"/>
<protein>
    <submittedName>
        <fullName evidence="1">Uncharacterized protein</fullName>
    </submittedName>
</protein>
<name>A0A9N7Z7R1_PLEPL</name>
<gene>
    <name evidence="1" type="ORF">PLEPLA_LOCUS39526</name>
</gene>
<reference evidence="1" key="1">
    <citation type="submission" date="2020-03" db="EMBL/GenBank/DDBJ databases">
        <authorList>
            <person name="Weist P."/>
        </authorList>
    </citation>
    <scope>NUCLEOTIDE SEQUENCE</scope>
</reference>
<evidence type="ECO:0000313" key="1">
    <source>
        <dbReference type="EMBL" id="CAB1451799.1"/>
    </source>
</evidence>
<proteinExistence type="predicted"/>
<accession>A0A9N7Z7R1</accession>
<evidence type="ECO:0000313" key="2">
    <source>
        <dbReference type="Proteomes" id="UP001153269"/>
    </source>
</evidence>
<dbReference type="EMBL" id="CADEAL010004103">
    <property type="protein sequence ID" value="CAB1451799.1"/>
    <property type="molecule type" value="Genomic_DNA"/>
</dbReference>